<dbReference type="InterPro" id="IPR009875">
    <property type="entry name" value="PilZ_domain"/>
</dbReference>
<gene>
    <name evidence="2" type="ordered locus">AciX9_4155</name>
</gene>
<keyword evidence="3" id="KW-1185">Reference proteome</keyword>
<dbReference type="GO" id="GO:0035438">
    <property type="term" value="F:cyclic-di-GMP binding"/>
    <property type="evidence" value="ECO:0007669"/>
    <property type="project" value="InterPro"/>
</dbReference>
<evidence type="ECO:0000313" key="3">
    <source>
        <dbReference type="Proteomes" id="UP000000343"/>
    </source>
</evidence>
<keyword evidence="2" id="KW-0614">Plasmid</keyword>
<feature type="domain" description="PilZ" evidence="1">
    <location>
        <begin position="6"/>
        <end position="80"/>
    </location>
</feature>
<dbReference type="SUPFAM" id="SSF141371">
    <property type="entry name" value="PilZ domain-like"/>
    <property type="match status" value="1"/>
</dbReference>
<evidence type="ECO:0000259" key="1">
    <source>
        <dbReference type="Pfam" id="PF07238"/>
    </source>
</evidence>
<sequence>MDLILGDAVILGVCLNLSESGLRGTFSHPVLAGAEGLLTIYQGEQNVQIHARVYSLKGDEARIRFRFDSEQEQQNIREFLKLVTPSSPKSWWR</sequence>
<dbReference type="EMBL" id="CP002481">
    <property type="protein sequence ID" value="ADW70935.1"/>
    <property type="molecule type" value="Genomic_DNA"/>
</dbReference>
<proteinExistence type="predicted"/>
<dbReference type="AlphaFoldDB" id="E8X651"/>
<protein>
    <recommendedName>
        <fullName evidence="1">PilZ domain-containing protein</fullName>
    </recommendedName>
</protein>
<dbReference type="HOGENOM" id="CLU_2395591_0_0_0"/>
<dbReference type="Proteomes" id="UP000000343">
    <property type="component" value="Plasmid pACIX901"/>
</dbReference>
<dbReference type="Pfam" id="PF07238">
    <property type="entry name" value="PilZ"/>
    <property type="match status" value="1"/>
</dbReference>
<organism evidence="3">
    <name type="scientific">Granulicella tundricola (strain ATCC BAA-1859 / DSM 23138 / MP5ACTX9)</name>
    <dbReference type="NCBI Taxonomy" id="1198114"/>
    <lineage>
        <taxon>Bacteria</taxon>
        <taxon>Pseudomonadati</taxon>
        <taxon>Acidobacteriota</taxon>
        <taxon>Terriglobia</taxon>
        <taxon>Terriglobales</taxon>
        <taxon>Acidobacteriaceae</taxon>
        <taxon>Granulicella</taxon>
    </lineage>
</organism>
<dbReference type="OrthoDB" id="28175at204434"/>
<name>E8X651_GRATM</name>
<reference evidence="3" key="1">
    <citation type="submission" date="2011-01" db="EMBL/GenBank/DDBJ databases">
        <title>Complete sequence of plasmid1 of Acidobacterium sp. MP5ACTX9.</title>
        <authorList>
            <consortium name="US DOE Joint Genome Institute"/>
            <person name="Lucas S."/>
            <person name="Copeland A."/>
            <person name="Lapidus A."/>
            <person name="Cheng J.-F."/>
            <person name="Goodwin L."/>
            <person name="Pitluck S."/>
            <person name="Teshima H."/>
            <person name="Detter J.C."/>
            <person name="Han C."/>
            <person name="Tapia R."/>
            <person name="Land M."/>
            <person name="Hauser L."/>
            <person name="Kyrpides N."/>
            <person name="Ivanova N."/>
            <person name="Ovchinnikova G."/>
            <person name="Pagani I."/>
            <person name="Rawat S.R."/>
            <person name="Mannisto M."/>
            <person name="Haggblom M.M."/>
            <person name="Woyke T."/>
        </authorList>
    </citation>
    <scope>NUCLEOTIDE SEQUENCE [LARGE SCALE GENOMIC DNA]</scope>
    <source>
        <strain evidence="3">MP5ACTX9</strain>
        <plasmid evidence="3">Plasmid pACIX901</plasmid>
    </source>
</reference>
<geneLocation type="plasmid" evidence="2 3">
    <name>pACIX901</name>
</geneLocation>
<accession>E8X651</accession>
<evidence type="ECO:0000313" key="2">
    <source>
        <dbReference type="EMBL" id="ADW70935.1"/>
    </source>
</evidence>
<dbReference type="KEGG" id="acm:AciX9_4155"/>